<accession>A0A2W2G4I7</accession>
<name>A0A2W2G4I7_9ACTN</name>
<evidence type="ECO:0000259" key="1">
    <source>
        <dbReference type="PROSITE" id="PS50943"/>
    </source>
</evidence>
<dbReference type="InterPro" id="IPR010982">
    <property type="entry name" value="Lambda_DNA-bd_dom_sf"/>
</dbReference>
<dbReference type="InterPro" id="IPR043917">
    <property type="entry name" value="DUF5753"/>
</dbReference>
<comment type="caution">
    <text evidence="2">The sequence shown here is derived from an EMBL/GenBank/DDBJ whole genome shotgun (WGS) entry which is preliminary data.</text>
</comment>
<dbReference type="Proteomes" id="UP000248544">
    <property type="component" value="Unassembled WGS sequence"/>
</dbReference>
<feature type="domain" description="HTH cro/C1-type" evidence="1">
    <location>
        <begin position="11"/>
        <end position="66"/>
    </location>
</feature>
<dbReference type="CDD" id="cd00093">
    <property type="entry name" value="HTH_XRE"/>
    <property type="match status" value="1"/>
</dbReference>
<evidence type="ECO:0000313" key="2">
    <source>
        <dbReference type="EMBL" id="PZG43101.1"/>
    </source>
</evidence>
<dbReference type="InterPro" id="IPR001387">
    <property type="entry name" value="Cro/C1-type_HTH"/>
</dbReference>
<dbReference type="Pfam" id="PF19054">
    <property type="entry name" value="DUF5753"/>
    <property type="match status" value="1"/>
</dbReference>
<sequence length="278" mass="30678">MVPRMILGARLRALRETRGISREEAGDAIRSSHSKISRLELARIGCKIRDVADLLTLYGVTDEPERATLLELAQHANTPGWWSAYSDVTPHWLHAYLGLEQAAGLIRTYEVQFVPGLLQTADYARAVIALGDIFVSQARIDRGVELRMGRQQILHAAHPPRLWAVLDEAVLRRPIGGSTVMRAQVRHLIEAAGLPHVTIQILPFSAGGHAASGGPVTILRMPERDLPDVVYLEQLASATYPDRPADVAHYTHVMNRLATEAAPAVETPDILRRILKDT</sequence>
<dbReference type="Gene3D" id="1.10.260.40">
    <property type="entry name" value="lambda repressor-like DNA-binding domains"/>
    <property type="match status" value="1"/>
</dbReference>
<gene>
    <name evidence="2" type="ORF">C1I98_18895</name>
</gene>
<dbReference type="EMBL" id="POUA01000143">
    <property type="protein sequence ID" value="PZG43101.1"/>
    <property type="molecule type" value="Genomic_DNA"/>
</dbReference>
<keyword evidence="3" id="KW-1185">Reference proteome</keyword>
<organism evidence="2 3">
    <name type="scientific">Spongiactinospora gelatinilytica</name>
    <dbReference type="NCBI Taxonomy" id="2666298"/>
    <lineage>
        <taxon>Bacteria</taxon>
        <taxon>Bacillati</taxon>
        <taxon>Actinomycetota</taxon>
        <taxon>Actinomycetes</taxon>
        <taxon>Streptosporangiales</taxon>
        <taxon>Streptosporangiaceae</taxon>
        <taxon>Spongiactinospora</taxon>
    </lineage>
</organism>
<dbReference type="AlphaFoldDB" id="A0A2W2G4I7"/>
<dbReference type="Pfam" id="PF13560">
    <property type="entry name" value="HTH_31"/>
    <property type="match status" value="1"/>
</dbReference>
<proteinExistence type="predicted"/>
<evidence type="ECO:0000313" key="3">
    <source>
        <dbReference type="Proteomes" id="UP000248544"/>
    </source>
</evidence>
<dbReference type="SMART" id="SM00530">
    <property type="entry name" value="HTH_XRE"/>
    <property type="match status" value="1"/>
</dbReference>
<reference evidence="2 3" key="1">
    <citation type="submission" date="2018-01" db="EMBL/GenBank/DDBJ databases">
        <title>Draft genome sequence of Sphaerisporangium sp. 7K107.</title>
        <authorList>
            <person name="Sahin N."/>
            <person name="Saygin H."/>
            <person name="Ay H."/>
        </authorList>
    </citation>
    <scope>NUCLEOTIDE SEQUENCE [LARGE SCALE GENOMIC DNA]</scope>
    <source>
        <strain evidence="2 3">7K107</strain>
    </source>
</reference>
<dbReference type="PROSITE" id="PS50943">
    <property type="entry name" value="HTH_CROC1"/>
    <property type="match status" value="1"/>
</dbReference>
<dbReference type="GO" id="GO:0003677">
    <property type="term" value="F:DNA binding"/>
    <property type="evidence" value="ECO:0007669"/>
    <property type="project" value="InterPro"/>
</dbReference>
<dbReference type="SUPFAM" id="SSF47413">
    <property type="entry name" value="lambda repressor-like DNA-binding domains"/>
    <property type="match status" value="1"/>
</dbReference>
<protein>
    <submittedName>
        <fullName evidence="2">Transcriptional regulator</fullName>
    </submittedName>
</protein>